<dbReference type="Gene3D" id="2.30.29.30">
    <property type="entry name" value="Pleckstrin-homology domain (PH domain)/Phosphotyrosine-binding domain (PTB)"/>
    <property type="match status" value="1"/>
</dbReference>
<organism evidence="3 4">
    <name type="scientific">Taenia crassiceps</name>
    <dbReference type="NCBI Taxonomy" id="6207"/>
    <lineage>
        <taxon>Eukaryota</taxon>
        <taxon>Metazoa</taxon>
        <taxon>Spiralia</taxon>
        <taxon>Lophotrochozoa</taxon>
        <taxon>Platyhelminthes</taxon>
        <taxon>Cestoda</taxon>
        <taxon>Eucestoda</taxon>
        <taxon>Cyclophyllidea</taxon>
        <taxon>Taeniidae</taxon>
        <taxon>Taenia</taxon>
    </lineage>
</organism>
<feature type="region of interest" description="Disordered" evidence="1">
    <location>
        <begin position="238"/>
        <end position="258"/>
    </location>
</feature>
<dbReference type="Pfam" id="PF02174">
    <property type="entry name" value="IRS"/>
    <property type="match status" value="1"/>
</dbReference>
<evidence type="ECO:0000259" key="2">
    <source>
        <dbReference type="SMART" id="SM00310"/>
    </source>
</evidence>
<sequence>MGASRSRIAANSFDLDDGRPILDGDYDISECVGGSSCYRQGIVPSLQPHAYCSHKAHLLNETGRHVSKGKLELTYYDLLYRYFEPNGAKVVRWPIAGLRGYGYREHLFAFEAGRRCAMSGVFIFKCKGARFLYALLSEHVNTLARLVPGKATTCTCKPNVSRETWKPSNAPVTDLPPEASVQSSVEAATETLAQRRQTHTSGHTVAHFDWARQRRWRLNDDYIYLSRTLPPSSALITNHHQASSLSRPPTSSTSNSPSAGGVYLVAIPKFASAHSYENQNALVICPEHRCTNFLGPENHHQDT</sequence>
<feature type="compositionally biased region" description="Low complexity" evidence="1">
    <location>
        <begin position="243"/>
        <end position="258"/>
    </location>
</feature>
<feature type="domain" description="IRS-type PTB" evidence="2">
    <location>
        <begin position="46"/>
        <end position="145"/>
    </location>
</feature>
<dbReference type="SMART" id="SM00310">
    <property type="entry name" value="PTBI"/>
    <property type="match status" value="1"/>
</dbReference>
<dbReference type="Proteomes" id="UP001651158">
    <property type="component" value="Unassembled WGS sequence"/>
</dbReference>
<dbReference type="SMART" id="SM01244">
    <property type="entry name" value="IRS"/>
    <property type="match status" value="1"/>
</dbReference>
<proteinExistence type="predicted"/>
<dbReference type="SUPFAM" id="SSF50729">
    <property type="entry name" value="PH domain-like"/>
    <property type="match status" value="1"/>
</dbReference>
<accession>A0ABR4QEK5</accession>
<evidence type="ECO:0000256" key="1">
    <source>
        <dbReference type="SAM" id="MobiDB-lite"/>
    </source>
</evidence>
<dbReference type="EMBL" id="JAKROA010000004">
    <property type="protein sequence ID" value="KAL5107904.1"/>
    <property type="molecule type" value="Genomic_DNA"/>
</dbReference>
<dbReference type="PANTHER" id="PTHR21258:SF55">
    <property type="entry name" value="FI23523P1"/>
    <property type="match status" value="1"/>
</dbReference>
<evidence type="ECO:0000313" key="4">
    <source>
        <dbReference type="Proteomes" id="UP001651158"/>
    </source>
</evidence>
<dbReference type="InterPro" id="IPR011993">
    <property type="entry name" value="PH-like_dom_sf"/>
</dbReference>
<keyword evidence="4" id="KW-1185">Reference proteome</keyword>
<dbReference type="InterPro" id="IPR050996">
    <property type="entry name" value="Docking_Protein_DOK"/>
</dbReference>
<reference evidence="3 4" key="1">
    <citation type="journal article" date="2022" name="Front. Cell. Infect. Microbiol.">
        <title>The Genomes of Two Strains of Taenia crassiceps the Animal Model for the Study of Human Cysticercosis.</title>
        <authorList>
            <person name="Bobes R.J."/>
            <person name="Estrada K."/>
            <person name="Rios-Valencia D.G."/>
            <person name="Calderon-Gallegos A."/>
            <person name="de la Torre P."/>
            <person name="Carrero J.C."/>
            <person name="Sanchez-Flores A."/>
            <person name="Laclette J.P."/>
        </authorList>
    </citation>
    <scope>NUCLEOTIDE SEQUENCE [LARGE SCALE GENOMIC DNA]</scope>
    <source>
        <strain evidence="3">WFUcys</strain>
    </source>
</reference>
<evidence type="ECO:0000313" key="3">
    <source>
        <dbReference type="EMBL" id="KAL5107904.1"/>
    </source>
</evidence>
<name>A0ABR4QEK5_9CEST</name>
<protein>
    <submittedName>
        <fullName evidence="3">Fibroblast growth factor receptor substrate 3</fullName>
    </submittedName>
</protein>
<comment type="caution">
    <text evidence="3">The sequence shown here is derived from an EMBL/GenBank/DDBJ whole genome shotgun (WGS) entry which is preliminary data.</text>
</comment>
<keyword evidence="3" id="KW-0675">Receptor</keyword>
<gene>
    <name evidence="3" type="ORF">TcWFU_006744</name>
</gene>
<dbReference type="InterPro" id="IPR002404">
    <property type="entry name" value="IRS_PTB"/>
</dbReference>
<dbReference type="PANTHER" id="PTHR21258">
    <property type="entry name" value="DOCKING PROTEIN RELATED"/>
    <property type="match status" value="1"/>
</dbReference>